<keyword evidence="3" id="KW-1185">Reference proteome</keyword>
<keyword evidence="1" id="KW-1133">Transmembrane helix</keyword>
<evidence type="ECO:0008006" key="4">
    <source>
        <dbReference type="Google" id="ProtNLM"/>
    </source>
</evidence>
<proteinExistence type="predicted"/>
<dbReference type="AlphaFoldDB" id="A0A251RMD8"/>
<keyword evidence="1" id="KW-0472">Membrane</keyword>
<keyword evidence="1" id="KW-0812">Transmembrane</keyword>
<dbReference type="EMBL" id="CM007906">
    <property type="protein sequence ID" value="OTF85638.1"/>
    <property type="molecule type" value="Genomic_DNA"/>
</dbReference>
<accession>A0A251RMD8</accession>
<dbReference type="PANTHER" id="PTHR36143:SF4">
    <property type="entry name" value="OS08G0177500 PROTEIN"/>
    <property type="match status" value="1"/>
</dbReference>
<protein>
    <recommendedName>
        <fullName evidence="4">Transmembrane protein</fullName>
    </recommendedName>
</protein>
<dbReference type="InParanoid" id="A0A251RMD8"/>
<evidence type="ECO:0000313" key="3">
    <source>
        <dbReference type="Proteomes" id="UP000215914"/>
    </source>
</evidence>
<gene>
    <name evidence="2" type="ORF">HannXRQ_Chr17g0542061</name>
</gene>
<feature type="transmembrane region" description="Helical" evidence="1">
    <location>
        <begin position="28"/>
        <end position="45"/>
    </location>
</feature>
<name>A0A251RMD8_HELAN</name>
<evidence type="ECO:0000256" key="1">
    <source>
        <dbReference type="SAM" id="Phobius"/>
    </source>
</evidence>
<dbReference type="PANTHER" id="PTHR36143">
    <property type="entry name" value="OS08G0177500 PROTEIN"/>
    <property type="match status" value="1"/>
</dbReference>
<dbReference type="Proteomes" id="UP000215914">
    <property type="component" value="Chromosome 17"/>
</dbReference>
<sequence>MGMKGHPQNNGTGGGSSGGGGWMMKNKMAMVAVVILMGVIGVMVVQKVKDRRLFNLVIKDKDRQIFSLNLLLQVKGKTICKRKQKEESRFECKVILP</sequence>
<organism evidence="2 3">
    <name type="scientific">Helianthus annuus</name>
    <name type="common">Common sunflower</name>
    <dbReference type="NCBI Taxonomy" id="4232"/>
    <lineage>
        <taxon>Eukaryota</taxon>
        <taxon>Viridiplantae</taxon>
        <taxon>Streptophyta</taxon>
        <taxon>Embryophyta</taxon>
        <taxon>Tracheophyta</taxon>
        <taxon>Spermatophyta</taxon>
        <taxon>Magnoliopsida</taxon>
        <taxon>eudicotyledons</taxon>
        <taxon>Gunneridae</taxon>
        <taxon>Pentapetalae</taxon>
        <taxon>asterids</taxon>
        <taxon>campanulids</taxon>
        <taxon>Asterales</taxon>
        <taxon>Asteraceae</taxon>
        <taxon>Asteroideae</taxon>
        <taxon>Heliantheae alliance</taxon>
        <taxon>Heliantheae</taxon>
        <taxon>Helianthus</taxon>
    </lineage>
</organism>
<evidence type="ECO:0000313" key="2">
    <source>
        <dbReference type="EMBL" id="OTF85638.1"/>
    </source>
</evidence>
<reference evidence="3" key="1">
    <citation type="journal article" date="2017" name="Nature">
        <title>The sunflower genome provides insights into oil metabolism, flowering and Asterid evolution.</title>
        <authorList>
            <person name="Badouin H."/>
            <person name="Gouzy J."/>
            <person name="Grassa C.J."/>
            <person name="Murat F."/>
            <person name="Staton S.E."/>
            <person name="Cottret L."/>
            <person name="Lelandais-Briere C."/>
            <person name="Owens G.L."/>
            <person name="Carrere S."/>
            <person name="Mayjonade B."/>
            <person name="Legrand L."/>
            <person name="Gill N."/>
            <person name="Kane N.C."/>
            <person name="Bowers J.E."/>
            <person name="Hubner S."/>
            <person name="Bellec A."/>
            <person name="Berard A."/>
            <person name="Berges H."/>
            <person name="Blanchet N."/>
            <person name="Boniface M.C."/>
            <person name="Brunel D."/>
            <person name="Catrice O."/>
            <person name="Chaidir N."/>
            <person name="Claudel C."/>
            <person name="Donnadieu C."/>
            <person name="Faraut T."/>
            <person name="Fievet G."/>
            <person name="Helmstetter N."/>
            <person name="King M."/>
            <person name="Knapp S.J."/>
            <person name="Lai Z."/>
            <person name="Le Paslier M.C."/>
            <person name="Lippi Y."/>
            <person name="Lorenzon L."/>
            <person name="Mandel J.R."/>
            <person name="Marage G."/>
            <person name="Marchand G."/>
            <person name="Marquand E."/>
            <person name="Bret-Mestries E."/>
            <person name="Morien E."/>
            <person name="Nambeesan S."/>
            <person name="Nguyen T."/>
            <person name="Pegot-Espagnet P."/>
            <person name="Pouilly N."/>
            <person name="Raftis F."/>
            <person name="Sallet E."/>
            <person name="Schiex T."/>
            <person name="Thomas J."/>
            <person name="Vandecasteele C."/>
            <person name="Vares D."/>
            <person name="Vear F."/>
            <person name="Vautrin S."/>
            <person name="Crespi M."/>
            <person name="Mangin B."/>
            <person name="Burke J.M."/>
            <person name="Salse J."/>
            <person name="Munos S."/>
            <person name="Vincourt P."/>
            <person name="Rieseberg L.H."/>
            <person name="Langlade N.B."/>
        </authorList>
    </citation>
    <scope>NUCLEOTIDE SEQUENCE [LARGE SCALE GENOMIC DNA]</scope>
    <source>
        <strain evidence="3">cv. SF193</strain>
    </source>
</reference>